<protein>
    <recommendedName>
        <fullName evidence="7">Phosphatidic acid phosphatase type 2/haloperoxidase domain-containing protein</fullName>
    </recommendedName>
</protein>
<evidence type="ECO:0000256" key="2">
    <source>
        <dbReference type="ARBA" id="ARBA00008816"/>
    </source>
</evidence>
<dbReference type="AlphaFoldDB" id="A0A7H8QM21"/>
<dbReference type="OrthoDB" id="10030083at2759"/>
<keyword evidence="3 6" id="KW-0812">Transmembrane</keyword>
<gene>
    <name evidence="8" type="ORF">TRUGW13939_01308</name>
</gene>
<dbReference type="GO" id="GO:0008195">
    <property type="term" value="F:phosphatidate phosphatase activity"/>
    <property type="evidence" value="ECO:0007669"/>
    <property type="project" value="TreeGrafter"/>
</dbReference>
<evidence type="ECO:0000313" key="8">
    <source>
        <dbReference type="EMBL" id="QKX54223.1"/>
    </source>
</evidence>
<dbReference type="GO" id="GO:0046839">
    <property type="term" value="P:phospholipid dephosphorylation"/>
    <property type="evidence" value="ECO:0007669"/>
    <property type="project" value="TreeGrafter"/>
</dbReference>
<dbReference type="RefSeq" id="XP_035340402.1">
    <property type="nucleotide sequence ID" value="XM_035484509.1"/>
</dbReference>
<accession>A0A7H8QM21</accession>
<dbReference type="EMBL" id="CP055898">
    <property type="protein sequence ID" value="QKX54223.1"/>
    <property type="molecule type" value="Genomic_DNA"/>
</dbReference>
<evidence type="ECO:0000256" key="6">
    <source>
        <dbReference type="SAM" id="Phobius"/>
    </source>
</evidence>
<organism evidence="8 9">
    <name type="scientific">Talaromyces rugulosus</name>
    <name type="common">Penicillium rugulosum</name>
    <dbReference type="NCBI Taxonomy" id="121627"/>
    <lineage>
        <taxon>Eukaryota</taxon>
        <taxon>Fungi</taxon>
        <taxon>Dikarya</taxon>
        <taxon>Ascomycota</taxon>
        <taxon>Pezizomycotina</taxon>
        <taxon>Eurotiomycetes</taxon>
        <taxon>Eurotiomycetidae</taxon>
        <taxon>Eurotiales</taxon>
        <taxon>Trichocomaceae</taxon>
        <taxon>Talaromyces</taxon>
        <taxon>Talaromyces sect. Islandici</taxon>
    </lineage>
</organism>
<dbReference type="SUPFAM" id="SSF48317">
    <property type="entry name" value="Acid phosphatase/Vanadium-dependent haloperoxidase"/>
    <property type="match status" value="1"/>
</dbReference>
<evidence type="ECO:0000256" key="1">
    <source>
        <dbReference type="ARBA" id="ARBA00004141"/>
    </source>
</evidence>
<dbReference type="InterPro" id="IPR000326">
    <property type="entry name" value="PAP2/HPO"/>
</dbReference>
<dbReference type="PANTHER" id="PTHR10165">
    <property type="entry name" value="LIPID PHOSPHATE PHOSPHATASE"/>
    <property type="match status" value="1"/>
</dbReference>
<evidence type="ECO:0000256" key="3">
    <source>
        <dbReference type="ARBA" id="ARBA00022692"/>
    </source>
</evidence>
<dbReference type="GeneID" id="55988820"/>
<dbReference type="PANTHER" id="PTHR10165:SF154">
    <property type="entry name" value="PAP2 DOMAIN PROTEIN (AFU_ORTHOLOGUE AFUA_1G09730)"/>
    <property type="match status" value="1"/>
</dbReference>
<evidence type="ECO:0000256" key="4">
    <source>
        <dbReference type="ARBA" id="ARBA00022989"/>
    </source>
</evidence>
<comment type="similarity">
    <text evidence="2">Belongs to the PA-phosphatase related phosphoesterase family.</text>
</comment>
<keyword evidence="9" id="KW-1185">Reference proteome</keyword>
<evidence type="ECO:0000256" key="5">
    <source>
        <dbReference type="ARBA" id="ARBA00023136"/>
    </source>
</evidence>
<feature type="transmembrane region" description="Helical" evidence="6">
    <location>
        <begin position="242"/>
        <end position="261"/>
    </location>
</feature>
<feature type="transmembrane region" description="Helical" evidence="6">
    <location>
        <begin position="189"/>
        <end position="212"/>
    </location>
</feature>
<keyword evidence="5 6" id="KW-0472">Membrane</keyword>
<proteinExistence type="inferred from homology"/>
<feature type="transmembrane region" description="Helical" evidence="6">
    <location>
        <begin position="273"/>
        <end position="293"/>
    </location>
</feature>
<comment type="subcellular location">
    <subcellularLocation>
        <location evidence="1">Membrane</location>
        <topology evidence="1">Multi-pass membrane protein</topology>
    </subcellularLocation>
</comment>
<sequence>MAISKRILFSYILDWVAILVFAAISAGLNSVKPQKPPFSLSDLSISLPYKNDTISITLAGIVCVVLPAAIIAFVCCAIGAWRVQRASAHLRRQIWRRELWDWFSGWLGLGLSVVAAFFFAQAVKNLIGKPRPDFLARCNPDSNSQTKYATEGFDPAGSVLVSWEICQSKDGGGFGIKEFEDGFRSFPSVAFSGLLYLTLFLATKFSVGIPFLTSAPSRRNNTHEHGVPFDETEGIRKQNAAAPLYLVALVLIPFGAAIYIASTRFSDGKHHGFDVIISSITGSVCGYFGFRWYHLPITRGGGRSWAPRSADRAFGISVGHLSYVRAGNDEIFSEGDLEHGAYNVQYTAQQNAIEMNNLHRSETGSSRRQLR</sequence>
<dbReference type="InterPro" id="IPR043216">
    <property type="entry name" value="PAP-like"/>
</dbReference>
<evidence type="ECO:0000259" key="7">
    <source>
        <dbReference type="Pfam" id="PF01569"/>
    </source>
</evidence>
<feature type="domain" description="Phosphatidic acid phosphatase type 2/haloperoxidase" evidence="7">
    <location>
        <begin position="106"/>
        <end position="294"/>
    </location>
</feature>
<feature type="transmembrane region" description="Helical" evidence="6">
    <location>
        <begin position="7"/>
        <end position="28"/>
    </location>
</feature>
<dbReference type="GO" id="GO:0006644">
    <property type="term" value="P:phospholipid metabolic process"/>
    <property type="evidence" value="ECO:0007669"/>
    <property type="project" value="InterPro"/>
</dbReference>
<dbReference type="InterPro" id="IPR036938">
    <property type="entry name" value="PAP2/HPO_sf"/>
</dbReference>
<dbReference type="KEGG" id="trg:TRUGW13939_01308"/>
<reference evidence="9" key="1">
    <citation type="submission" date="2020-06" db="EMBL/GenBank/DDBJ databases">
        <title>A chromosome-scale genome assembly of Talaromyces rugulosus W13939.</title>
        <authorList>
            <person name="Wang B."/>
            <person name="Guo L."/>
            <person name="Ye K."/>
            <person name="Wang L."/>
        </authorList>
    </citation>
    <scope>NUCLEOTIDE SEQUENCE [LARGE SCALE GENOMIC DNA]</scope>
    <source>
        <strain evidence="9">W13939</strain>
    </source>
</reference>
<dbReference type="Pfam" id="PF01569">
    <property type="entry name" value="PAP2"/>
    <property type="match status" value="1"/>
</dbReference>
<dbReference type="Gene3D" id="1.20.144.10">
    <property type="entry name" value="Phosphatidic acid phosphatase type 2/haloperoxidase"/>
    <property type="match status" value="1"/>
</dbReference>
<keyword evidence="4 6" id="KW-1133">Transmembrane helix</keyword>
<feature type="transmembrane region" description="Helical" evidence="6">
    <location>
        <begin position="56"/>
        <end position="81"/>
    </location>
</feature>
<feature type="transmembrane region" description="Helical" evidence="6">
    <location>
        <begin position="102"/>
        <end position="123"/>
    </location>
</feature>
<dbReference type="Proteomes" id="UP000509510">
    <property type="component" value="Chromosome I"/>
</dbReference>
<dbReference type="GO" id="GO:0016020">
    <property type="term" value="C:membrane"/>
    <property type="evidence" value="ECO:0007669"/>
    <property type="project" value="UniProtKB-SubCell"/>
</dbReference>
<name>A0A7H8QM21_TALRU</name>
<evidence type="ECO:0000313" key="9">
    <source>
        <dbReference type="Proteomes" id="UP000509510"/>
    </source>
</evidence>